<gene>
    <name evidence="1" type="ORF">GH810_05715</name>
</gene>
<evidence type="ECO:0000313" key="1">
    <source>
        <dbReference type="EMBL" id="MBC3887802.1"/>
    </source>
</evidence>
<dbReference type="EMBL" id="WJBD01000005">
    <property type="protein sequence ID" value="MBC3887802.1"/>
    <property type="molecule type" value="Genomic_DNA"/>
</dbReference>
<dbReference type="InterPro" id="IPR035897">
    <property type="entry name" value="Toll_tir_struct_dom_sf"/>
</dbReference>
<dbReference type="OrthoDB" id="9816482at2"/>
<reference evidence="1" key="2">
    <citation type="submission" date="2020-10" db="EMBL/GenBank/DDBJ databases">
        <title>Comparative genomics of the Acetobacterium genus.</title>
        <authorList>
            <person name="Marshall C."/>
            <person name="May H."/>
            <person name="Norman S."/>
        </authorList>
    </citation>
    <scope>NUCLEOTIDE SEQUENCE</scope>
    <source>
        <strain evidence="1">DER-2019</strain>
    </source>
</reference>
<evidence type="ECO:0008006" key="3">
    <source>
        <dbReference type="Google" id="ProtNLM"/>
    </source>
</evidence>
<dbReference type="RefSeq" id="WP_148567309.1">
    <property type="nucleotide sequence ID" value="NZ_RXYA01000009.1"/>
</dbReference>
<dbReference type="Pfam" id="PF13589">
    <property type="entry name" value="HATPase_c_3"/>
    <property type="match status" value="1"/>
</dbReference>
<dbReference type="SUPFAM" id="SSF55874">
    <property type="entry name" value="ATPase domain of HSP90 chaperone/DNA topoisomerase II/histidine kinase"/>
    <property type="match status" value="1"/>
</dbReference>
<dbReference type="SUPFAM" id="SSF52200">
    <property type="entry name" value="Toll/Interleukin receptor TIR domain"/>
    <property type="match status" value="1"/>
</dbReference>
<comment type="caution">
    <text evidence="1">The sequence shown here is derived from an EMBL/GenBank/DDBJ whole genome shotgun (WGS) entry which is preliminary data.</text>
</comment>
<evidence type="ECO:0000313" key="2">
    <source>
        <dbReference type="Proteomes" id="UP000616595"/>
    </source>
</evidence>
<organism evidence="1 2">
    <name type="scientific">Acetobacterium paludosum</name>
    <dbReference type="NCBI Taxonomy" id="52693"/>
    <lineage>
        <taxon>Bacteria</taxon>
        <taxon>Bacillati</taxon>
        <taxon>Bacillota</taxon>
        <taxon>Clostridia</taxon>
        <taxon>Eubacteriales</taxon>
        <taxon>Eubacteriaceae</taxon>
        <taxon>Acetobacterium</taxon>
    </lineage>
</organism>
<dbReference type="Proteomes" id="UP000616595">
    <property type="component" value="Unassembled WGS sequence"/>
</dbReference>
<dbReference type="AlphaFoldDB" id="A0A923HV89"/>
<protein>
    <recommendedName>
        <fullName evidence="3">TIR domain-containing protein</fullName>
    </recommendedName>
</protein>
<accession>A0A923HV89</accession>
<name>A0A923HV89_9FIRM</name>
<dbReference type="Gene3D" id="3.30.565.10">
    <property type="entry name" value="Histidine kinase-like ATPase, C-terminal domain"/>
    <property type="match status" value="1"/>
</dbReference>
<dbReference type="Gene3D" id="3.40.50.10140">
    <property type="entry name" value="Toll/interleukin-1 receptor homology (TIR) domain"/>
    <property type="match status" value="1"/>
</dbReference>
<keyword evidence="2" id="KW-1185">Reference proteome</keyword>
<reference evidence="1" key="1">
    <citation type="submission" date="2019-10" db="EMBL/GenBank/DDBJ databases">
        <authorList>
            <person name="Ross D.E."/>
            <person name="Gulliver D."/>
        </authorList>
    </citation>
    <scope>NUCLEOTIDE SEQUENCE</scope>
    <source>
        <strain evidence="1">DER-2019</strain>
    </source>
</reference>
<dbReference type="InterPro" id="IPR036890">
    <property type="entry name" value="HATPase_C_sf"/>
</dbReference>
<sequence length="685" mass="78358">MADYKIKLDRKVLKLLGSQLYGDTPSVIAELVANSYDADAGNVWISLDTEKNSIIVEDDGIGMTVEDINNSFLNIGYNKREGQVKTNMGRLIMGRKGIGKLAVFSLTNNIKVLSVKNNKKCGCAIDFKKITQESSKGTDTSEPTEISSNVIKFIKNRTSINGSGTRIELYNISKKIGYSYRFIVSKLIRMFDVNDNDFKIHIRKNDEIYKALTRSELDYFSIMDTIIIIGEEHKEKLEKINNNSILKKYKVLKNFNDFLMERPRSKLEPMPYNITVEDINGENITTSFTLNGWMGTVDTLPSLRKLEEKFVGVDGLDEDIITINDNRISLYSRGKLGEYDILSKIKSNSNYEAYVIGELFVDVFEDEKLKDMAISNRRGYEESDTRYTETIKIAKKLLGYIISKKAEVLKLKKQDDEQAEAKKIEEKFINETETGRILKEKLNEQDREIIQSENLQFVRATQLSRSTKKIFISHKVSHQLYGRFIISVLEDYGVNAEESVIFSSDPRFGVPQGKDIFNYLKECFRKDLMVVFIFSKSFYDSNVCLGEVGAAWATNQNCLNVIIDIDFGDVEKPSDNALSGIKFKNLQDTDQIFRLIDFFDVMISKGLGIIVDKDKLELSIKKTLTLPQYNSKAIDNPEIFYPTRKYTPQVQCNKCKNTMKLMIENEKVFYECINVGCKNKLSTLI</sequence>
<proteinExistence type="predicted"/>